<dbReference type="AlphaFoldDB" id="B9TPI3"/>
<keyword evidence="1" id="KW-1133">Transmembrane helix</keyword>
<sequence length="73" mass="8539">MADIADNEQRIAVHEAVCAERYQGIQDSFDRGEQRMERIEKRSQRIEYVIYFLILAVLIGPANALHLFEVIFK</sequence>
<dbReference type="EMBL" id="EQ995746">
    <property type="protein sequence ID" value="EEF22230.1"/>
    <property type="molecule type" value="Genomic_DNA"/>
</dbReference>
<evidence type="ECO:0000256" key="1">
    <source>
        <dbReference type="SAM" id="Phobius"/>
    </source>
</evidence>
<protein>
    <submittedName>
        <fullName evidence="2">Uncharacterized protein</fullName>
    </submittedName>
</protein>
<dbReference type="InParanoid" id="B9TPI3"/>
<name>B9TPI3_RICCO</name>
<feature type="transmembrane region" description="Helical" evidence="1">
    <location>
        <begin position="48"/>
        <end position="68"/>
    </location>
</feature>
<evidence type="ECO:0000313" key="2">
    <source>
        <dbReference type="EMBL" id="EEF22230.1"/>
    </source>
</evidence>
<reference evidence="3" key="1">
    <citation type="journal article" date="2010" name="Nat. Biotechnol.">
        <title>Draft genome sequence of the oilseed species Ricinus communis.</title>
        <authorList>
            <person name="Chan A.P."/>
            <person name="Crabtree J."/>
            <person name="Zhao Q."/>
            <person name="Lorenzi H."/>
            <person name="Orvis J."/>
            <person name="Puiu D."/>
            <person name="Melake-Berhan A."/>
            <person name="Jones K.M."/>
            <person name="Redman J."/>
            <person name="Chen G."/>
            <person name="Cahoon E.B."/>
            <person name="Gedil M."/>
            <person name="Stanke M."/>
            <person name="Haas B.J."/>
            <person name="Wortman J.R."/>
            <person name="Fraser-Liggett C.M."/>
            <person name="Ravel J."/>
            <person name="Rabinowicz P.D."/>
        </authorList>
    </citation>
    <scope>NUCLEOTIDE SEQUENCE [LARGE SCALE GENOMIC DNA]</scope>
    <source>
        <strain evidence="3">cv. Hale</strain>
    </source>
</reference>
<proteinExistence type="predicted"/>
<keyword evidence="3" id="KW-1185">Reference proteome</keyword>
<evidence type="ECO:0000313" key="3">
    <source>
        <dbReference type="Proteomes" id="UP000008311"/>
    </source>
</evidence>
<dbReference type="Proteomes" id="UP000008311">
    <property type="component" value="Unassembled WGS sequence"/>
</dbReference>
<keyword evidence="1" id="KW-0472">Membrane</keyword>
<accession>B9TPI3</accession>
<organism evidence="2 3">
    <name type="scientific">Ricinus communis</name>
    <name type="common">Castor bean</name>
    <dbReference type="NCBI Taxonomy" id="3988"/>
    <lineage>
        <taxon>Eukaryota</taxon>
        <taxon>Viridiplantae</taxon>
        <taxon>Streptophyta</taxon>
        <taxon>Embryophyta</taxon>
        <taxon>Tracheophyta</taxon>
        <taxon>Spermatophyta</taxon>
        <taxon>Magnoliopsida</taxon>
        <taxon>eudicotyledons</taxon>
        <taxon>Gunneridae</taxon>
        <taxon>Pentapetalae</taxon>
        <taxon>rosids</taxon>
        <taxon>fabids</taxon>
        <taxon>Malpighiales</taxon>
        <taxon>Euphorbiaceae</taxon>
        <taxon>Acalyphoideae</taxon>
        <taxon>Acalypheae</taxon>
        <taxon>Ricinus</taxon>
    </lineage>
</organism>
<keyword evidence="1" id="KW-0812">Transmembrane</keyword>
<gene>
    <name evidence="2" type="ORF">RCOM_2147290</name>
</gene>